<proteinExistence type="predicted"/>
<feature type="compositionally biased region" description="Basic and acidic residues" evidence="1">
    <location>
        <begin position="35"/>
        <end position="56"/>
    </location>
</feature>
<feature type="region of interest" description="Disordered" evidence="1">
    <location>
        <begin position="35"/>
        <end position="84"/>
    </location>
</feature>
<evidence type="ECO:0000313" key="2">
    <source>
        <dbReference type="EMBL" id="GMG28995.1"/>
    </source>
</evidence>
<reference evidence="2" key="1">
    <citation type="submission" date="2023-04" db="EMBL/GenBank/DDBJ databases">
        <title>Aspergillus oryzae NBRC 4228.</title>
        <authorList>
            <person name="Ichikawa N."/>
            <person name="Sato H."/>
            <person name="Tonouchi N."/>
        </authorList>
    </citation>
    <scope>NUCLEOTIDE SEQUENCE</scope>
    <source>
        <strain evidence="2">NBRC 4228</strain>
    </source>
</reference>
<organism evidence="2 3">
    <name type="scientific">Aspergillus oryzae</name>
    <name type="common">Yellow koji mold</name>
    <dbReference type="NCBI Taxonomy" id="5062"/>
    <lineage>
        <taxon>Eukaryota</taxon>
        <taxon>Fungi</taxon>
        <taxon>Dikarya</taxon>
        <taxon>Ascomycota</taxon>
        <taxon>Pezizomycotina</taxon>
        <taxon>Eurotiomycetes</taxon>
        <taxon>Eurotiomycetidae</taxon>
        <taxon>Eurotiales</taxon>
        <taxon>Aspergillaceae</taxon>
        <taxon>Aspergillus</taxon>
        <taxon>Aspergillus subgen. Circumdati</taxon>
    </lineage>
</organism>
<dbReference type="AlphaFoldDB" id="A0AAN4YJS3"/>
<evidence type="ECO:0000313" key="3">
    <source>
        <dbReference type="Proteomes" id="UP001165205"/>
    </source>
</evidence>
<protein>
    <submittedName>
        <fullName evidence="2">Unnamed protein product</fullName>
    </submittedName>
</protein>
<comment type="caution">
    <text evidence="2">The sequence shown here is derived from an EMBL/GenBank/DDBJ whole genome shotgun (WGS) entry which is preliminary data.</text>
</comment>
<gene>
    <name evidence="2" type="ORF">Aory04_000531500</name>
</gene>
<sequence>MCIRPTICCDNLTEFCPDELALFIGEPFDVFGEIRNNKEPGKRDDTSDQAFDDKDPAPASVATSTIHLSKPASQQATEGARKCG</sequence>
<evidence type="ECO:0000256" key="1">
    <source>
        <dbReference type="SAM" id="MobiDB-lite"/>
    </source>
</evidence>
<name>A0AAN4YJS3_ASPOZ</name>
<dbReference type="EMBL" id="BSYA01000051">
    <property type="protein sequence ID" value="GMG28995.1"/>
    <property type="molecule type" value="Genomic_DNA"/>
</dbReference>
<accession>A0AAN4YJS3</accession>
<dbReference type="Proteomes" id="UP001165205">
    <property type="component" value="Unassembled WGS sequence"/>
</dbReference>
<feature type="compositionally biased region" description="Polar residues" evidence="1">
    <location>
        <begin position="61"/>
        <end position="77"/>
    </location>
</feature>